<evidence type="ECO:0000313" key="1">
    <source>
        <dbReference type="EMBL" id="KAA6450396.1"/>
    </source>
</evidence>
<evidence type="ECO:0000313" key="2">
    <source>
        <dbReference type="Proteomes" id="UP000324326"/>
    </source>
</evidence>
<dbReference type="AlphaFoldDB" id="A0A5M8RTH0"/>
<organism evidence="1 2">
    <name type="scientific">Bacillus swezeyi</name>
    <dbReference type="NCBI Taxonomy" id="1925020"/>
    <lineage>
        <taxon>Bacteria</taxon>
        <taxon>Bacillati</taxon>
        <taxon>Bacillota</taxon>
        <taxon>Bacilli</taxon>
        <taxon>Bacillales</taxon>
        <taxon>Bacillaceae</taxon>
        <taxon>Bacillus</taxon>
    </lineage>
</organism>
<dbReference type="PIRSF" id="PIRSF015278">
    <property type="entry name" value="UCP015278"/>
    <property type="match status" value="1"/>
</dbReference>
<dbReference type="Pfam" id="PF10004">
    <property type="entry name" value="DUF2247"/>
    <property type="match status" value="1"/>
</dbReference>
<dbReference type="InterPro" id="IPR016630">
    <property type="entry name" value="UCP015278"/>
</dbReference>
<reference evidence="1 2" key="1">
    <citation type="submission" date="2018-08" db="EMBL/GenBank/DDBJ databases">
        <title>Bacillus phenotypic plasticity.</title>
        <authorList>
            <person name="Hurtado E."/>
        </authorList>
    </citation>
    <scope>NUCLEOTIDE SEQUENCE [LARGE SCALE GENOMIC DNA]</scope>
    <source>
        <strain evidence="1 2">427</strain>
    </source>
</reference>
<protein>
    <submittedName>
        <fullName evidence="1">DUF2247 family protein</fullName>
    </submittedName>
</protein>
<proteinExistence type="predicted"/>
<dbReference type="RefSeq" id="WP_148956384.1">
    <property type="nucleotide sequence ID" value="NZ_QSND01000002.1"/>
</dbReference>
<gene>
    <name evidence="1" type="ORF">DX927_05825</name>
</gene>
<sequence>MNYSTNILNENNINYDWKTLYVGLKLGLIESSDITDFAVEFLTSNPESNNQNIIQLAWGDNDIDYARILENLIKDSNVNDLFPGSDVWNFEKRKWRFGILMYFKKIYQDDFGELLNKVAEVYADMEYPEDMDSFINYLTPTDGYNPSLHSQEENTARLINLFNMFLNKEKQYLKNNIEF</sequence>
<dbReference type="Proteomes" id="UP000324326">
    <property type="component" value="Unassembled WGS sequence"/>
</dbReference>
<accession>A0A5M8RTH0</accession>
<comment type="caution">
    <text evidence="1">The sequence shown here is derived from an EMBL/GenBank/DDBJ whole genome shotgun (WGS) entry which is preliminary data.</text>
</comment>
<dbReference type="EMBL" id="QSND01000002">
    <property type="protein sequence ID" value="KAA6450396.1"/>
    <property type="molecule type" value="Genomic_DNA"/>
</dbReference>
<name>A0A5M8RTH0_9BACI</name>